<keyword evidence="4" id="KW-1185">Reference proteome</keyword>
<dbReference type="InterPro" id="IPR051532">
    <property type="entry name" value="Ester_Hydrolysis_Enzymes"/>
</dbReference>
<evidence type="ECO:0000313" key="3">
    <source>
        <dbReference type="EMBL" id="SFJ96082.1"/>
    </source>
</evidence>
<dbReference type="Pfam" id="PF13472">
    <property type="entry name" value="Lipase_GDSL_2"/>
    <property type="match status" value="1"/>
</dbReference>
<sequence length="267" mass="28955">MFGLLSFRNACRREIHRRAVAVPIGALVLLTSLLSPQAHAQTGAPAMSCPAPSSAIATTTPTPRPTAWIEQQAAVQHDLAAHSYQVITLGDSIMQGWSETRLASATGMTVLNAGFGQDGTEHTLWRLRNFDWHAQAPRYVLLLIGTNDIGYPTCDIYWGIRTVVQTAHTVFPQARIVVTSILPRGTNLMGADDKIRAVNAALKEAAPSAGFALFDAHDAFECGHKTPCPLFIPDFNLHLTKDGYDLLTSQLKNFLAGAEQRPTQGNN</sequence>
<dbReference type="GO" id="GO:0004622">
    <property type="term" value="F:phosphatidylcholine lysophospholipase activity"/>
    <property type="evidence" value="ECO:0007669"/>
    <property type="project" value="TreeGrafter"/>
</dbReference>
<name>A0A1I3VLQ8_9BURK</name>
<feature type="domain" description="SGNH hydrolase-type esterase" evidence="2">
    <location>
        <begin position="89"/>
        <end position="246"/>
    </location>
</feature>
<dbReference type="RefSeq" id="WP_091019992.1">
    <property type="nucleotide sequence ID" value="NZ_CP041745.1"/>
</dbReference>
<feature type="chain" id="PRO_5011464505" evidence="1">
    <location>
        <begin position="41"/>
        <end position="267"/>
    </location>
</feature>
<dbReference type="PANTHER" id="PTHR30383">
    <property type="entry name" value="THIOESTERASE 1/PROTEASE 1/LYSOPHOSPHOLIPASE L1"/>
    <property type="match status" value="1"/>
</dbReference>
<evidence type="ECO:0000259" key="2">
    <source>
        <dbReference type="Pfam" id="PF13472"/>
    </source>
</evidence>
<gene>
    <name evidence="3" type="ORF">SAMN05192543_11425</name>
</gene>
<dbReference type="Gene3D" id="3.40.50.1110">
    <property type="entry name" value="SGNH hydrolase"/>
    <property type="match status" value="1"/>
</dbReference>
<dbReference type="OrthoDB" id="9790057at2"/>
<dbReference type="PANTHER" id="PTHR30383:SF19">
    <property type="entry name" value="FIBRONECTIN TYPE-III DOMAIN-CONTAINING PROTEIN"/>
    <property type="match status" value="1"/>
</dbReference>
<reference evidence="3 4" key="1">
    <citation type="submission" date="2016-10" db="EMBL/GenBank/DDBJ databases">
        <authorList>
            <person name="de Groot N.N."/>
        </authorList>
    </citation>
    <scope>NUCLEOTIDE SEQUENCE [LARGE SCALE GENOMIC DNA]</scope>
    <source>
        <strain evidence="3 4">LMG 23650</strain>
    </source>
</reference>
<evidence type="ECO:0000313" key="4">
    <source>
        <dbReference type="Proteomes" id="UP000199548"/>
    </source>
</evidence>
<dbReference type="InterPro" id="IPR036514">
    <property type="entry name" value="SGNH_hydro_sf"/>
</dbReference>
<organism evidence="3 4">
    <name type="scientific">Paraburkholderia megapolitana</name>
    <dbReference type="NCBI Taxonomy" id="420953"/>
    <lineage>
        <taxon>Bacteria</taxon>
        <taxon>Pseudomonadati</taxon>
        <taxon>Pseudomonadota</taxon>
        <taxon>Betaproteobacteria</taxon>
        <taxon>Burkholderiales</taxon>
        <taxon>Burkholderiaceae</taxon>
        <taxon>Paraburkholderia</taxon>
    </lineage>
</organism>
<dbReference type="InterPro" id="IPR013830">
    <property type="entry name" value="SGNH_hydro"/>
</dbReference>
<proteinExistence type="predicted"/>
<dbReference type="Proteomes" id="UP000199548">
    <property type="component" value="Unassembled WGS sequence"/>
</dbReference>
<dbReference type="EMBL" id="FOQU01000014">
    <property type="protein sequence ID" value="SFJ96082.1"/>
    <property type="molecule type" value="Genomic_DNA"/>
</dbReference>
<keyword evidence="1" id="KW-0732">Signal</keyword>
<dbReference type="SUPFAM" id="SSF52266">
    <property type="entry name" value="SGNH hydrolase"/>
    <property type="match status" value="1"/>
</dbReference>
<evidence type="ECO:0000256" key="1">
    <source>
        <dbReference type="SAM" id="SignalP"/>
    </source>
</evidence>
<protein>
    <submittedName>
        <fullName evidence="3">Lysophospholipase L1</fullName>
    </submittedName>
</protein>
<dbReference type="STRING" id="420953.SAMN05192543_11425"/>
<dbReference type="AlphaFoldDB" id="A0A1I3VLQ8"/>
<accession>A0A1I3VLQ8</accession>
<feature type="signal peptide" evidence="1">
    <location>
        <begin position="1"/>
        <end position="40"/>
    </location>
</feature>